<accession>Q2SFT5</accession>
<sequence>MNAGDSFKTPSIVRRGDGEVRLVGFELEFTGLTLEQTVAALKRSLGAQLISGSAAEKKLQVESLGKFSVEVDWDYFKRQAALQQDEEGDEWVQLLGQAAKLLVPMEVVCPPLPITGLTVLDPMVSALRDAGAQGTEDSPIAAYGVHINPEIPSLDAAAIAAYLKAFSLLQWWLVERLQVDLTRRISPYIDLYPESYVRQLLSDPSPSLDRLFIDYLAYNPTRNRALDMLPLLTEIDGERVRRAVDDERVQARPTFHYRLPNSLIDRPDWSLAVPWNSWWVVEELACRSDDIERLSAAYLSAWRPLLGVSRHDWIETMEQWIQDSGLA</sequence>
<protein>
    <recommendedName>
        <fullName evidence="3">Amidoligase enzyme</fullName>
    </recommendedName>
</protein>
<dbReference type="InterPro" id="IPR022025">
    <property type="entry name" value="Amidoligase_2"/>
</dbReference>
<dbReference type="HOGENOM" id="CLU_888185_0_0_6"/>
<dbReference type="RefSeq" id="WP_011397557.1">
    <property type="nucleotide sequence ID" value="NC_007645.1"/>
</dbReference>
<dbReference type="AlphaFoldDB" id="Q2SFT5"/>
<evidence type="ECO:0008006" key="3">
    <source>
        <dbReference type="Google" id="ProtNLM"/>
    </source>
</evidence>
<dbReference type="Proteomes" id="UP000000238">
    <property type="component" value="Chromosome"/>
</dbReference>
<organism evidence="1 2">
    <name type="scientific">Hahella chejuensis (strain KCTC 2396)</name>
    <dbReference type="NCBI Taxonomy" id="349521"/>
    <lineage>
        <taxon>Bacteria</taxon>
        <taxon>Pseudomonadati</taxon>
        <taxon>Pseudomonadota</taxon>
        <taxon>Gammaproteobacteria</taxon>
        <taxon>Oceanospirillales</taxon>
        <taxon>Hahellaceae</taxon>
        <taxon>Hahella</taxon>
    </lineage>
</organism>
<name>Q2SFT5_HAHCH</name>
<dbReference type="OrthoDB" id="5597599at2"/>
<proteinExistence type="predicted"/>
<dbReference type="EMBL" id="CP000155">
    <property type="protein sequence ID" value="ABC30489.1"/>
    <property type="molecule type" value="Genomic_DNA"/>
</dbReference>
<reference evidence="1 2" key="1">
    <citation type="journal article" date="2005" name="Nucleic Acids Res.">
        <title>Genomic blueprint of Hahella chejuensis, a marine microbe producing an algicidal agent.</title>
        <authorList>
            <person name="Jeong H."/>
            <person name="Yim J.H."/>
            <person name="Lee C."/>
            <person name="Choi S.-H."/>
            <person name="Park Y.K."/>
            <person name="Yoon S.H."/>
            <person name="Hur C.-G."/>
            <person name="Kang H.-Y."/>
            <person name="Kim D."/>
            <person name="Lee H.H."/>
            <person name="Park K.H."/>
            <person name="Park S.-H."/>
            <person name="Park H.-S."/>
            <person name="Lee H.K."/>
            <person name="Oh T.K."/>
            <person name="Kim J.F."/>
        </authorList>
    </citation>
    <scope>NUCLEOTIDE SEQUENCE [LARGE SCALE GENOMIC DNA]</scope>
    <source>
        <strain evidence="1 2">KCTC 2396</strain>
    </source>
</reference>
<keyword evidence="2" id="KW-1185">Reference proteome</keyword>
<evidence type="ECO:0000313" key="1">
    <source>
        <dbReference type="EMBL" id="ABC30489.1"/>
    </source>
</evidence>
<dbReference type="KEGG" id="hch:HCH_03757"/>
<evidence type="ECO:0000313" key="2">
    <source>
        <dbReference type="Proteomes" id="UP000000238"/>
    </source>
</evidence>
<dbReference type="eggNOG" id="ENOG502Z8DX">
    <property type="taxonomic scope" value="Bacteria"/>
</dbReference>
<dbReference type="STRING" id="349521.HCH_03757"/>
<dbReference type="Pfam" id="PF12224">
    <property type="entry name" value="Amidoligase_2"/>
    <property type="match status" value="1"/>
</dbReference>
<gene>
    <name evidence="1" type="ordered locus">HCH_03757</name>
</gene>